<proteinExistence type="predicted"/>
<dbReference type="AlphaFoldDB" id="A0A6M4JBK6"/>
<keyword evidence="2" id="KW-1185">Reference proteome</keyword>
<protein>
    <submittedName>
        <fullName evidence="1">Uncharacterized protein</fullName>
    </submittedName>
</protein>
<gene>
    <name evidence="1" type="ORF">HLA87_02520</name>
</gene>
<reference evidence="1 2" key="1">
    <citation type="submission" date="2020-05" db="EMBL/GenBank/DDBJ databases">
        <title>Novel Mycoplasma species detected in Mirounga angustirostris (northern elephant seal) from the USA.</title>
        <authorList>
            <person name="Volokhov D.V."/>
        </authorList>
    </citation>
    <scope>NUCLEOTIDE SEQUENCE [LARGE SCALE GENOMIC DNA]</scope>
    <source>
        <strain evidence="1 2">Mirounga ES2806-GEN</strain>
    </source>
</reference>
<dbReference type="RefSeq" id="WP_171111615.1">
    <property type="nucleotide sequence ID" value="NZ_CP053096.1"/>
</dbReference>
<evidence type="ECO:0000313" key="1">
    <source>
        <dbReference type="EMBL" id="QJR43648.1"/>
    </source>
</evidence>
<name>A0A6M4JBK6_9MOLU</name>
<sequence>MNEKITELNYRDLDFWTWLRYRIKRPNVAFVHELYSNPEFFNSQQISNKLTFKLVQSILSNLDNLDIVDTETFEVIYPVSKIKKYKKLYKDDYGLHNWIIYKYDQVKNIKEIKSKMRTYQLNYFDTPAHKLKNKVKNWRVYDGNEIEKHAD</sequence>
<dbReference type="KEGG" id="mmir:HLA87_02520"/>
<dbReference type="Proteomes" id="UP000500686">
    <property type="component" value="Chromosome"/>
</dbReference>
<accession>A0A6M4JBK6</accession>
<dbReference type="EMBL" id="CP053096">
    <property type="protein sequence ID" value="QJR43648.1"/>
    <property type="molecule type" value="Genomic_DNA"/>
</dbReference>
<organism evidence="1 2">
    <name type="scientific">Mycoplasma miroungigenitalium</name>
    <dbReference type="NCBI Taxonomy" id="754515"/>
    <lineage>
        <taxon>Bacteria</taxon>
        <taxon>Bacillati</taxon>
        <taxon>Mycoplasmatota</taxon>
        <taxon>Mollicutes</taxon>
        <taxon>Mycoplasmataceae</taxon>
        <taxon>Mycoplasma</taxon>
    </lineage>
</organism>
<evidence type="ECO:0000313" key="2">
    <source>
        <dbReference type="Proteomes" id="UP000500686"/>
    </source>
</evidence>